<feature type="non-terminal residue" evidence="2">
    <location>
        <position position="120"/>
    </location>
</feature>
<dbReference type="EMBL" id="ASHM01055034">
    <property type="protein sequence ID" value="PNX87887.1"/>
    <property type="molecule type" value="Genomic_DNA"/>
</dbReference>
<evidence type="ECO:0000313" key="3">
    <source>
        <dbReference type="Proteomes" id="UP000236291"/>
    </source>
</evidence>
<feature type="transmembrane region" description="Helical" evidence="1">
    <location>
        <begin position="74"/>
        <end position="93"/>
    </location>
</feature>
<keyword evidence="1" id="KW-0812">Transmembrane</keyword>
<accession>A0A2K3MAS5</accession>
<gene>
    <name evidence="2" type="ORF">L195_g043987</name>
</gene>
<name>A0A2K3MAS5_TRIPR</name>
<evidence type="ECO:0000313" key="2">
    <source>
        <dbReference type="EMBL" id="PNX87887.1"/>
    </source>
</evidence>
<keyword evidence="1" id="KW-0472">Membrane</keyword>
<dbReference type="AlphaFoldDB" id="A0A2K3MAS5"/>
<dbReference type="Proteomes" id="UP000236291">
    <property type="component" value="Unassembled WGS sequence"/>
</dbReference>
<organism evidence="2 3">
    <name type="scientific">Trifolium pratense</name>
    <name type="common">Red clover</name>
    <dbReference type="NCBI Taxonomy" id="57577"/>
    <lineage>
        <taxon>Eukaryota</taxon>
        <taxon>Viridiplantae</taxon>
        <taxon>Streptophyta</taxon>
        <taxon>Embryophyta</taxon>
        <taxon>Tracheophyta</taxon>
        <taxon>Spermatophyta</taxon>
        <taxon>Magnoliopsida</taxon>
        <taxon>eudicotyledons</taxon>
        <taxon>Gunneridae</taxon>
        <taxon>Pentapetalae</taxon>
        <taxon>rosids</taxon>
        <taxon>fabids</taxon>
        <taxon>Fabales</taxon>
        <taxon>Fabaceae</taxon>
        <taxon>Papilionoideae</taxon>
        <taxon>50 kb inversion clade</taxon>
        <taxon>NPAAA clade</taxon>
        <taxon>Hologalegina</taxon>
        <taxon>IRL clade</taxon>
        <taxon>Trifolieae</taxon>
        <taxon>Trifolium</taxon>
    </lineage>
</organism>
<reference evidence="2 3" key="1">
    <citation type="journal article" date="2014" name="Am. J. Bot.">
        <title>Genome assembly and annotation for red clover (Trifolium pratense; Fabaceae).</title>
        <authorList>
            <person name="Istvanek J."/>
            <person name="Jaros M."/>
            <person name="Krenek A."/>
            <person name="Repkova J."/>
        </authorList>
    </citation>
    <scope>NUCLEOTIDE SEQUENCE [LARGE SCALE GENOMIC DNA]</scope>
    <source>
        <strain evidence="3">cv. Tatra</strain>
        <tissue evidence="2">Young leaves</tissue>
    </source>
</reference>
<protein>
    <submittedName>
        <fullName evidence="2">Uncharacterized protein</fullName>
    </submittedName>
</protein>
<comment type="caution">
    <text evidence="2">The sequence shown here is derived from an EMBL/GenBank/DDBJ whole genome shotgun (WGS) entry which is preliminary data.</text>
</comment>
<reference evidence="2 3" key="2">
    <citation type="journal article" date="2017" name="Front. Plant Sci.">
        <title>Gene Classification and Mining of Molecular Markers Useful in Red Clover (Trifolium pratense) Breeding.</title>
        <authorList>
            <person name="Istvanek J."/>
            <person name="Dluhosova J."/>
            <person name="Dluhos P."/>
            <person name="Patkova L."/>
            <person name="Nedelnik J."/>
            <person name="Repkova J."/>
        </authorList>
    </citation>
    <scope>NUCLEOTIDE SEQUENCE [LARGE SCALE GENOMIC DNA]</scope>
    <source>
        <strain evidence="3">cv. Tatra</strain>
        <tissue evidence="2">Young leaves</tissue>
    </source>
</reference>
<proteinExistence type="predicted"/>
<evidence type="ECO:0000256" key="1">
    <source>
        <dbReference type="SAM" id="Phobius"/>
    </source>
</evidence>
<keyword evidence="1" id="KW-1133">Transmembrane helix</keyword>
<sequence>MSYRESNTTLPHHFQTPNWGRESSGFLNRCRWWSFSPPPPDVIHDLCLGVNKSGDGFLKNKEVMHNLGYQDLRFVSGIIIICISLVSGFKLLGLKESDIACYRLLQGVDDTWKLFTSFYS</sequence>